<dbReference type="EC" id="2.7.13.3" evidence="2"/>
<evidence type="ECO:0000256" key="4">
    <source>
        <dbReference type="ARBA" id="ARBA00022679"/>
    </source>
</evidence>
<dbReference type="InterPro" id="IPR005467">
    <property type="entry name" value="His_kinase_dom"/>
</dbReference>
<feature type="domain" description="Response regulatory" evidence="11">
    <location>
        <begin position="598"/>
        <end position="707"/>
    </location>
</feature>
<dbReference type="InterPro" id="IPR003594">
    <property type="entry name" value="HATPase_dom"/>
</dbReference>
<dbReference type="InterPro" id="IPR050736">
    <property type="entry name" value="Sensor_HK_Regulatory"/>
</dbReference>
<evidence type="ECO:0000256" key="2">
    <source>
        <dbReference type="ARBA" id="ARBA00012438"/>
    </source>
</evidence>
<dbReference type="SUPFAM" id="SSF55874">
    <property type="entry name" value="ATPase domain of HSP90 chaperone/DNA topoisomerase II/histidine kinase"/>
    <property type="match status" value="1"/>
</dbReference>
<evidence type="ECO:0000313" key="13">
    <source>
        <dbReference type="EMBL" id="MEN3748246.1"/>
    </source>
</evidence>
<dbReference type="InterPro" id="IPR007891">
    <property type="entry name" value="CHASE3"/>
</dbReference>
<dbReference type="SMART" id="SM00448">
    <property type="entry name" value="REC"/>
    <property type="match status" value="1"/>
</dbReference>
<dbReference type="SMART" id="SM00091">
    <property type="entry name" value="PAS"/>
    <property type="match status" value="1"/>
</dbReference>
<feature type="domain" description="Histidine kinase" evidence="10">
    <location>
        <begin position="359"/>
        <end position="578"/>
    </location>
</feature>
<feature type="domain" description="PAS" evidence="12">
    <location>
        <begin position="228"/>
        <end position="284"/>
    </location>
</feature>
<dbReference type="PRINTS" id="PR00344">
    <property type="entry name" value="BCTRLSENSOR"/>
</dbReference>
<dbReference type="Gene3D" id="1.10.287.130">
    <property type="match status" value="1"/>
</dbReference>
<dbReference type="CDD" id="cd16922">
    <property type="entry name" value="HATPase_EvgS-ArcB-TorS-like"/>
    <property type="match status" value="1"/>
</dbReference>
<feature type="modified residue" description="4-aspartylphosphate" evidence="7">
    <location>
        <position position="646"/>
    </location>
</feature>
<protein>
    <recommendedName>
        <fullName evidence="2">histidine kinase</fullName>
        <ecNumber evidence="2">2.7.13.3</ecNumber>
    </recommendedName>
</protein>
<evidence type="ECO:0000256" key="9">
    <source>
        <dbReference type="SAM" id="Phobius"/>
    </source>
</evidence>
<dbReference type="PANTHER" id="PTHR43711:SF1">
    <property type="entry name" value="HISTIDINE KINASE 1"/>
    <property type="match status" value="1"/>
</dbReference>
<keyword evidence="6" id="KW-0902">Two-component regulatory system</keyword>
<sequence>MTQTNAQPPRFRFTRWVVVAAAVFVPLIMLILTLVVISGFGETAVLRHEIIRSYESRADLRTILLLHQDLETSQRGFLITGDERFLTPYANALNRIDPAFESLQQHLPTGDRYRDDLAEMLRISHEKRDSVARSIALGRKGDRAGEQRLVVQGKVLMDRLRLLINRVEQSERIGLEQVTTVFERTRIKVRDRTYGLLAMLVILLTLAAMLTARSHFARERFRRQSDDLAARQRAIFASGMDGLIVLNGSGSIESLNPAASRMFGYEPGALLRRDIGLLLDVAPDRGEVESFLSRLDANRDGLPGEVQEVVGRRRDQTVFPVEVAISVVPLAKASLFLAVCRDLSERREVEQIKSDFVATVSHELRTPLTSIAGSLGLITGGAAGPIPAKALRLIQIAQSNSARLVRLINDILDIEKIEAGRMVFDIKPVSLDHILRRAVRDNAGFASEYGVQVALDPPPECSEVLADEDRLNQVITNLLSNAAKFSPRGGTVRVKVTELNHRFRISVSDDGEGIPEAFRERIFTKFAQADNSDTRQKGGTGLGLSIVREIVARLGGNVRFESEVGRGTTFHVDLPAARREAAPVTQEEPSRDRTGQPAILHLDDDPDMLRVVSGAFDGRAEIYSTPSVVEARAAMRNHRFDAAILDIGLADGSGLELVPLLRAQDRSIPIAVFTAQQVDGSAIDGVDLVIVKSRTGLDQLLDELLAQVTARQEGRQ</sequence>
<feature type="region of interest" description="Disordered" evidence="8">
    <location>
        <begin position="578"/>
        <end position="597"/>
    </location>
</feature>
<dbReference type="GO" id="GO:0005524">
    <property type="term" value="F:ATP binding"/>
    <property type="evidence" value="ECO:0007669"/>
    <property type="project" value="UniProtKB-KW"/>
</dbReference>
<feature type="transmembrane region" description="Helical" evidence="9">
    <location>
        <begin position="194"/>
        <end position="212"/>
    </location>
</feature>
<dbReference type="InterPro" id="IPR036890">
    <property type="entry name" value="HATPase_C_sf"/>
</dbReference>
<keyword evidence="14" id="KW-1185">Reference proteome</keyword>
<evidence type="ECO:0000256" key="8">
    <source>
        <dbReference type="SAM" id="MobiDB-lite"/>
    </source>
</evidence>
<keyword evidence="9" id="KW-0472">Membrane</keyword>
<dbReference type="SUPFAM" id="SSF52172">
    <property type="entry name" value="CheY-like"/>
    <property type="match status" value="1"/>
</dbReference>
<dbReference type="InterPro" id="IPR003661">
    <property type="entry name" value="HisK_dim/P_dom"/>
</dbReference>
<dbReference type="EMBL" id="JBDIZK010000008">
    <property type="protein sequence ID" value="MEN3748246.1"/>
    <property type="molecule type" value="Genomic_DNA"/>
</dbReference>
<keyword evidence="9" id="KW-1133">Transmembrane helix</keyword>
<dbReference type="PROSITE" id="PS50109">
    <property type="entry name" value="HIS_KIN"/>
    <property type="match status" value="1"/>
</dbReference>
<name>A0ABV0BBJ5_9SPHN</name>
<dbReference type="InterPro" id="IPR004358">
    <property type="entry name" value="Sig_transdc_His_kin-like_C"/>
</dbReference>
<keyword evidence="9" id="KW-0812">Transmembrane</keyword>
<dbReference type="CDD" id="cd00156">
    <property type="entry name" value="REC"/>
    <property type="match status" value="1"/>
</dbReference>
<dbReference type="Pfam" id="PF00512">
    <property type="entry name" value="HisKA"/>
    <property type="match status" value="1"/>
</dbReference>
<accession>A0ABV0BBJ5</accession>
<evidence type="ECO:0000259" key="11">
    <source>
        <dbReference type="PROSITE" id="PS50110"/>
    </source>
</evidence>
<dbReference type="CDD" id="cd00082">
    <property type="entry name" value="HisKA"/>
    <property type="match status" value="1"/>
</dbReference>
<reference evidence="13 14" key="1">
    <citation type="submission" date="2024-05" db="EMBL/GenBank/DDBJ databases">
        <title>Sphingomonas sp. HF-S3 16S ribosomal RNA gene Genome sequencing and assembly.</title>
        <authorList>
            <person name="Lee H."/>
        </authorList>
    </citation>
    <scope>NUCLEOTIDE SEQUENCE [LARGE SCALE GENOMIC DNA]</scope>
    <source>
        <strain evidence="13 14">HF-S3</strain>
    </source>
</reference>
<dbReference type="PROSITE" id="PS50112">
    <property type="entry name" value="PAS"/>
    <property type="match status" value="1"/>
</dbReference>
<dbReference type="Proteomes" id="UP001427805">
    <property type="component" value="Unassembled WGS sequence"/>
</dbReference>
<comment type="caution">
    <text evidence="13">The sequence shown here is derived from an EMBL/GenBank/DDBJ whole genome shotgun (WGS) entry which is preliminary data.</text>
</comment>
<dbReference type="PANTHER" id="PTHR43711">
    <property type="entry name" value="TWO-COMPONENT HISTIDINE KINASE"/>
    <property type="match status" value="1"/>
</dbReference>
<evidence type="ECO:0000313" key="14">
    <source>
        <dbReference type="Proteomes" id="UP001427805"/>
    </source>
</evidence>
<dbReference type="Gene3D" id="3.40.50.2300">
    <property type="match status" value="1"/>
</dbReference>
<dbReference type="InterPro" id="IPR011006">
    <property type="entry name" value="CheY-like_superfamily"/>
</dbReference>
<keyword evidence="4" id="KW-0808">Transferase</keyword>
<evidence type="ECO:0000259" key="12">
    <source>
        <dbReference type="PROSITE" id="PS50112"/>
    </source>
</evidence>
<dbReference type="InterPro" id="IPR001789">
    <property type="entry name" value="Sig_transdc_resp-reg_receiver"/>
</dbReference>
<evidence type="ECO:0000256" key="1">
    <source>
        <dbReference type="ARBA" id="ARBA00000085"/>
    </source>
</evidence>
<keyword evidence="13" id="KW-0547">Nucleotide-binding</keyword>
<dbReference type="PROSITE" id="PS50110">
    <property type="entry name" value="RESPONSE_REGULATORY"/>
    <property type="match status" value="1"/>
</dbReference>
<dbReference type="SUPFAM" id="SSF55785">
    <property type="entry name" value="PYP-like sensor domain (PAS domain)"/>
    <property type="match status" value="1"/>
</dbReference>
<keyword evidence="3 7" id="KW-0597">Phosphoprotein</keyword>
<organism evidence="13 14">
    <name type="scientific">Sphingomonas rustica</name>
    <dbReference type="NCBI Taxonomy" id="3103142"/>
    <lineage>
        <taxon>Bacteria</taxon>
        <taxon>Pseudomonadati</taxon>
        <taxon>Pseudomonadota</taxon>
        <taxon>Alphaproteobacteria</taxon>
        <taxon>Sphingomonadales</taxon>
        <taxon>Sphingomonadaceae</taxon>
        <taxon>Sphingomonas</taxon>
    </lineage>
</organism>
<gene>
    <name evidence="13" type="ORF">TPR58_13805</name>
</gene>
<dbReference type="Gene3D" id="3.30.565.10">
    <property type="entry name" value="Histidine kinase-like ATPase, C-terminal domain"/>
    <property type="match status" value="1"/>
</dbReference>
<dbReference type="Gene3D" id="3.30.450.20">
    <property type="entry name" value="PAS domain"/>
    <property type="match status" value="1"/>
</dbReference>
<dbReference type="SUPFAM" id="SSF47384">
    <property type="entry name" value="Homodimeric domain of signal transducing histidine kinase"/>
    <property type="match status" value="1"/>
</dbReference>
<keyword evidence="5" id="KW-0418">Kinase</keyword>
<evidence type="ECO:0000259" key="10">
    <source>
        <dbReference type="PROSITE" id="PS50109"/>
    </source>
</evidence>
<evidence type="ECO:0000256" key="7">
    <source>
        <dbReference type="PROSITE-ProRule" id="PRU00169"/>
    </source>
</evidence>
<dbReference type="SMART" id="SM00387">
    <property type="entry name" value="HATPase_c"/>
    <property type="match status" value="1"/>
</dbReference>
<proteinExistence type="predicted"/>
<dbReference type="Pfam" id="PF00072">
    <property type="entry name" value="Response_reg"/>
    <property type="match status" value="1"/>
</dbReference>
<dbReference type="SMART" id="SM00388">
    <property type="entry name" value="HisKA"/>
    <property type="match status" value="1"/>
</dbReference>
<evidence type="ECO:0000256" key="6">
    <source>
        <dbReference type="ARBA" id="ARBA00023012"/>
    </source>
</evidence>
<evidence type="ECO:0000256" key="3">
    <source>
        <dbReference type="ARBA" id="ARBA00022553"/>
    </source>
</evidence>
<dbReference type="Pfam" id="PF05227">
    <property type="entry name" value="CHASE3"/>
    <property type="match status" value="1"/>
</dbReference>
<dbReference type="InterPro" id="IPR035965">
    <property type="entry name" value="PAS-like_dom_sf"/>
</dbReference>
<dbReference type="CDD" id="cd00130">
    <property type="entry name" value="PAS"/>
    <property type="match status" value="1"/>
</dbReference>
<evidence type="ECO:0000256" key="5">
    <source>
        <dbReference type="ARBA" id="ARBA00022777"/>
    </source>
</evidence>
<dbReference type="NCBIfam" id="TIGR00229">
    <property type="entry name" value="sensory_box"/>
    <property type="match status" value="1"/>
</dbReference>
<dbReference type="InterPro" id="IPR000014">
    <property type="entry name" value="PAS"/>
</dbReference>
<dbReference type="CDD" id="cd19410">
    <property type="entry name" value="HK9-like_sensor"/>
    <property type="match status" value="1"/>
</dbReference>
<dbReference type="Pfam" id="PF13426">
    <property type="entry name" value="PAS_9"/>
    <property type="match status" value="1"/>
</dbReference>
<dbReference type="InterPro" id="IPR036097">
    <property type="entry name" value="HisK_dim/P_sf"/>
</dbReference>
<comment type="catalytic activity">
    <reaction evidence="1">
        <text>ATP + protein L-histidine = ADP + protein N-phospho-L-histidine.</text>
        <dbReference type="EC" id="2.7.13.3"/>
    </reaction>
</comment>
<keyword evidence="13" id="KW-0067">ATP-binding</keyword>
<feature type="transmembrane region" description="Helical" evidence="9">
    <location>
        <begin position="16"/>
        <end position="37"/>
    </location>
</feature>
<dbReference type="RefSeq" id="WP_346247265.1">
    <property type="nucleotide sequence ID" value="NZ_JBDIZK010000008.1"/>
</dbReference>
<dbReference type="Pfam" id="PF02518">
    <property type="entry name" value="HATPase_c"/>
    <property type="match status" value="1"/>
</dbReference>